<dbReference type="PRINTS" id="PR00834">
    <property type="entry name" value="PROTEASES2C"/>
</dbReference>
<gene>
    <name evidence="1" type="ORF">UFOPK3376_02497</name>
</gene>
<sequence length="232" mass="22990">MRRRLLIAATLAIAGCSGGSAHIDVRADLDDIALASAVEIHASGCHTEPIRGGGSGIIGGYVLTAAHVVAGATSITVRSAAFGSTTGVAAHLVAVDPANDLALLAAPGLLLAGLPLGKASAGDLGVAVIVRDHAGIAAPFTISRPVSVRILDIYQHDTVTRSGYQVAIEIEPGDSGAVLVGPRGDAVGVLYARSQAAENRAWATSTSAVPGLLQRAAGVDTATGIDPGPCAG</sequence>
<dbReference type="AlphaFoldDB" id="A0A6J7EYI6"/>
<dbReference type="GO" id="GO:0004252">
    <property type="term" value="F:serine-type endopeptidase activity"/>
    <property type="evidence" value="ECO:0007669"/>
    <property type="project" value="InterPro"/>
</dbReference>
<dbReference type="Pfam" id="PF13365">
    <property type="entry name" value="Trypsin_2"/>
    <property type="match status" value="1"/>
</dbReference>
<name>A0A6J7EYI6_9ZZZZ</name>
<dbReference type="InterPro" id="IPR009003">
    <property type="entry name" value="Peptidase_S1_PA"/>
</dbReference>
<dbReference type="Gene3D" id="2.40.10.10">
    <property type="entry name" value="Trypsin-like serine proteases"/>
    <property type="match status" value="2"/>
</dbReference>
<reference evidence="1" key="1">
    <citation type="submission" date="2020-05" db="EMBL/GenBank/DDBJ databases">
        <authorList>
            <person name="Chiriac C."/>
            <person name="Salcher M."/>
            <person name="Ghai R."/>
            <person name="Kavagutti S V."/>
        </authorList>
    </citation>
    <scope>NUCLEOTIDE SEQUENCE</scope>
</reference>
<dbReference type="GO" id="GO:0006508">
    <property type="term" value="P:proteolysis"/>
    <property type="evidence" value="ECO:0007669"/>
    <property type="project" value="InterPro"/>
</dbReference>
<dbReference type="EMBL" id="CAFBLP010000082">
    <property type="protein sequence ID" value="CAB4887481.1"/>
    <property type="molecule type" value="Genomic_DNA"/>
</dbReference>
<evidence type="ECO:0000313" key="1">
    <source>
        <dbReference type="EMBL" id="CAB4887481.1"/>
    </source>
</evidence>
<dbReference type="InterPro" id="IPR001940">
    <property type="entry name" value="Peptidase_S1C"/>
</dbReference>
<dbReference type="InterPro" id="IPR043504">
    <property type="entry name" value="Peptidase_S1_PA_chymotrypsin"/>
</dbReference>
<accession>A0A6J7EYI6</accession>
<dbReference type="PROSITE" id="PS51257">
    <property type="entry name" value="PROKAR_LIPOPROTEIN"/>
    <property type="match status" value="1"/>
</dbReference>
<proteinExistence type="predicted"/>
<dbReference type="SUPFAM" id="SSF50494">
    <property type="entry name" value="Trypsin-like serine proteases"/>
    <property type="match status" value="1"/>
</dbReference>
<organism evidence="1">
    <name type="scientific">freshwater metagenome</name>
    <dbReference type="NCBI Taxonomy" id="449393"/>
    <lineage>
        <taxon>unclassified sequences</taxon>
        <taxon>metagenomes</taxon>
        <taxon>ecological metagenomes</taxon>
    </lineage>
</organism>
<protein>
    <submittedName>
        <fullName evidence="1">Unannotated protein</fullName>
    </submittedName>
</protein>